<dbReference type="InterPro" id="IPR034804">
    <property type="entry name" value="SQR/QFR_C/D"/>
</dbReference>
<feature type="transmembrane region" description="Helical" evidence="1">
    <location>
        <begin position="49"/>
        <end position="72"/>
    </location>
</feature>
<organism evidence="2 3">
    <name type="scientific">Georgenia wutianyii</name>
    <dbReference type="NCBI Taxonomy" id="2585135"/>
    <lineage>
        <taxon>Bacteria</taxon>
        <taxon>Bacillati</taxon>
        <taxon>Actinomycetota</taxon>
        <taxon>Actinomycetes</taxon>
        <taxon>Micrococcales</taxon>
        <taxon>Bogoriellaceae</taxon>
        <taxon>Georgenia</taxon>
    </lineage>
</organism>
<feature type="transmembrane region" description="Helical" evidence="1">
    <location>
        <begin position="93"/>
        <end position="114"/>
    </location>
</feature>
<dbReference type="SUPFAM" id="SSF81343">
    <property type="entry name" value="Fumarate reductase respiratory complex transmembrane subunits"/>
    <property type="match status" value="1"/>
</dbReference>
<proteinExistence type="predicted"/>
<dbReference type="Gene3D" id="1.20.1300.10">
    <property type="entry name" value="Fumarate reductase/succinate dehydrogenase, transmembrane subunit"/>
    <property type="match status" value="1"/>
</dbReference>
<gene>
    <name evidence="2" type="ORF">FE251_12570</name>
</gene>
<dbReference type="NCBIfam" id="TIGR02046">
    <property type="entry name" value="sdhC_b558_fam"/>
    <property type="match status" value="1"/>
</dbReference>
<keyword evidence="1" id="KW-0812">Transmembrane</keyword>
<reference evidence="2 3" key="1">
    <citation type="submission" date="2019-05" db="EMBL/GenBank/DDBJ databases">
        <title>Georgenia *** sp. nov., and Georgenia *** sp. nov., isolated from the intestinal contents of plateau pika (Ochotona curzoniae) in the Qinghai-Tibet plateau of China.</title>
        <authorList>
            <person name="Tian Z."/>
        </authorList>
    </citation>
    <scope>NUCLEOTIDE SEQUENCE [LARGE SCALE GENOMIC DNA]</scope>
    <source>
        <strain evidence="2 3">Z294</strain>
    </source>
</reference>
<dbReference type="InterPro" id="IPR011138">
    <property type="entry name" value="Cytochrome_b-558"/>
</dbReference>
<evidence type="ECO:0000256" key="1">
    <source>
        <dbReference type="SAM" id="Phobius"/>
    </source>
</evidence>
<evidence type="ECO:0000313" key="3">
    <source>
        <dbReference type="Proteomes" id="UP000313948"/>
    </source>
</evidence>
<name>A0ABX5VUI4_9MICO</name>
<dbReference type="EMBL" id="CP040899">
    <property type="protein sequence ID" value="QDB80830.1"/>
    <property type="molecule type" value="Genomic_DNA"/>
</dbReference>
<keyword evidence="1" id="KW-0472">Membrane</keyword>
<feature type="transmembrane region" description="Helical" evidence="1">
    <location>
        <begin position="134"/>
        <end position="158"/>
    </location>
</feature>
<protein>
    <submittedName>
        <fullName evidence="2">Succinate dehydrogenase cytochrome b subunit</fullName>
    </submittedName>
</protein>
<feature type="transmembrane region" description="Helical" evidence="1">
    <location>
        <begin position="179"/>
        <end position="206"/>
    </location>
</feature>
<dbReference type="Proteomes" id="UP000313948">
    <property type="component" value="Chromosome"/>
</dbReference>
<keyword evidence="3" id="KW-1185">Reference proteome</keyword>
<keyword evidence="1" id="KW-1133">Transmembrane helix</keyword>
<accession>A0ABX5VUI4</accession>
<evidence type="ECO:0000313" key="2">
    <source>
        <dbReference type="EMBL" id="QDB80830.1"/>
    </source>
</evidence>
<dbReference type="CDD" id="cd03498">
    <property type="entry name" value="SQR_TypeB_2_TM"/>
    <property type="match status" value="1"/>
</dbReference>
<sequence>MAATGVLFLLFVLAHMYGNLKALSGQEAYDGYAHHLRVLGEPMLPYEGFLWIMRVGLIVSLVLHVWAAAQLTRRKRAARTQKYAVKKSVASTLSSRTMMWGGLTILLFLVFHILQFTTLTIEVGGSYDSPYERFVAAFEVWWLVAIYVVAMIALGMHLRHGMWSAVQTLGWSNRNRQAALKATALAVSLVIVVGFLLPPLAIAFGIV</sequence>